<dbReference type="EMBL" id="JAGKQM010000007">
    <property type="protein sequence ID" value="KAH0920084.1"/>
    <property type="molecule type" value="Genomic_DNA"/>
</dbReference>
<feature type="non-terminal residue" evidence="3">
    <location>
        <position position="396"/>
    </location>
</feature>
<evidence type="ECO:0000313" key="3">
    <source>
        <dbReference type="EMBL" id="KAH0920084.1"/>
    </source>
</evidence>
<comment type="caution">
    <text evidence="3">The sequence shown here is derived from an EMBL/GenBank/DDBJ whole genome shotgun (WGS) entry which is preliminary data.</text>
</comment>
<dbReference type="PANTHER" id="PTHR46929">
    <property type="entry name" value="EXPRESSED PROTEIN"/>
    <property type="match status" value="1"/>
</dbReference>
<sequence>FQSIEIMTSNQEESQENNKLQWSDEMTRFLLELITLEKQDGNSKGKNLSEQGKQNVLKEFKKQFPVAITWNKVKNRLDTLKKQYEIYRRITFGSTGLGFNSRTGSIDAPEHWWKDKIKAYPEASKFRSHPLRFIPLLDVVFRDETVVVEESWQPRRGVYHRTPRVELSDEEEVQIQDSHDLDHMEQDDTAWLETPMKDTPNVIETDLVMPSQQSMKDTSRRKRKRNPVDSTLDRIAATMEDRNGILEQMASSTSKSKSTNATEERMALVVKCVRGVPDLIPMTELYWASLDLIATNDVVRGLFMALPDDEKLPFLKRQTKESQLIIMASQDILASASMTKVTWTNEMTHTLLECITVEKQSKDEGNRFFNLSQKENIVKKLNEQFGIEMSWKHAKN</sequence>
<evidence type="ECO:0000313" key="4">
    <source>
        <dbReference type="Proteomes" id="UP000824890"/>
    </source>
</evidence>
<organism evidence="3 4">
    <name type="scientific">Brassica napus</name>
    <name type="common">Rape</name>
    <dbReference type="NCBI Taxonomy" id="3708"/>
    <lineage>
        <taxon>Eukaryota</taxon>
        <taxon>Viridiplantae</taxon>
        <taxon>Streptophyta</taxon>
        <taxon>Embryophyta</taxon>
        <taxon>Tracheophyta</taxon>
        <taxon>Spermatophyta</taxon>
        <taxon>Magnoliopsida</taxon>
        <taxon>eudicotyledons</taxon>
        <taxon>Gunneridae</taxon>
        <taxon>Pentapetalae</taxon>
        <taxon>rosids</taxon>
        <taxon>malvids</taxon>
        <taxon>Brassicales</taxon>
        <taxon>Brassicaceae</taxon>
        <taxon>Brassiceae</taxon>
        <taxon>Brassica</taxon>
    </lineage>
</organism>
<feature type="region of interest" description="Disordered" evidence="1">
    <location>
        <begin position="209"/>
        <end position="231"/>
    </location>
</feature>
<accession>A0ABQ8CSP0</accession>
<evidence type="ECO:0000259" key="2">
    <source>
        <dbReference type="Pfam" id="PF12776"/>
    </source>
</evidence>
<keyword evidence="4" id="KW-1185">Reference proteome</keyword>
<proteinExistence type="predicted"/>
<protein>
    <recommendedName>
        <fullName evidence="2">Myb/SANT-like domain-containing protein</fullName>
    </recommendedName>
</protein>
<evidence type="ECO:0000256" key="1">
    <source>
        <dbReference type="SAM" id="MobiDB-lite"/>
    </source>
</evidence>
<dbReference type="InterPro" id="IPR024752">
    <property type="entry name" value="Myb/SANT-like_dom"/>
</dbReference>
<dbReference type="Proteomes" id="UP000824890">
    <property type="component" value="Unassembled WGS sequence"/>
</dbReference>
<dbReference type="Pfam" id="PF12776">
    <property type="entry name" value="Myb_DNA-bind_3"/>
    <property type="match status" value="1"/>
</dbReference>
<dbReference type="PANTHER" id="PTHR46929:SF3">
    <property type="entry name" value="MYB_SANT-LIKE DOMAIN-CONTAINING PROTEIN"/>
    <property type="match status" value="1"/>
</dbReference>
<name>A0ABQ8CSP0_BRANA</name>
<feature type="non-terminal residue" evidence="3">
    <location>
        <position position="1"/>
    </location>
</feature>
<reference evidence="3 4" key="1">
    <citation type="submission" date="2021-05" db="EMBL/GenBank/DDBJ databases">
        <title>Genome Assembly of Synthetic Allotetraploid Brassica napus Reveals Homoeologous Exchanges between Subgenomes.</title>
        <authorList>
            <person name="Davis J.T."/>
        </authorList>
    </citation>
    <scope>NUCLEOTIDE SEQUENCE [LARGE SCALE GENOMIC DNA]</scope>
    <source>
        <strain evidence="4">cv. Da-Ae</strain>
        <tissue evidence="3">Seedling</tissue>
    </source>
</reference>
<gene>
    <name evidence="3" type="ORF">HID58_027744</name>
</gene>
<feature type="domain" description="Myb/SANT-like" evidence="2">
    <location>
        <begin position="21"/>
        <end position="115"/>
    </location>
</feature>